<dbReference type="PRINTS" id="PR01399">
    <property type="entry name" value="ENTSNTHTASED"/>
</dbReference>
<evidence type="ECO:0000256" key="12">
    <source>
        <dbReference type="PIRSR" id="PIRSR603542-1"/>
    </source>
</evidence>
<evidence type="ECO:0000313" key="17">
    <source>
        <dbReference type="Proteomes" id="UP000308430"/>
    </source>
</evidence>
<dbReference type="EMBL" id="SSOC01000004">
    <property type="protein sequence ID" value="THF64783.1"/>
    <property type="molecule type" value="Genomic_DNA"/>
</dbReference>
<dbReference type="GO" id="GO:0005886">
    <property type="term" value="C:plasma membrane"/>
    <property type="evidence" value="ECO:0007669"/>
    <property type="project" value="TreeGrafter"/>
</dbReference>
<dbReference type="GO" id="GO:0008897">
    <property type="term" value="F:holo-[acyl-carrier-protein] synthase activity"/>
    <property type="evidence" value="ECO:0007669"/>
    <property type="project" value="InterPro"/>
</dbReference>
<keyword evidence="13" id="KW-0479">Metal-binding</keyword>
<dbReference type="Pfam" id="PF01648">
    <property type="entry name" value="ACPS"/>
    <property type="match status" value="1"/>
</dbReference>
<evidence type="ECO:0000256" key="4">
    <source>
        <dbReference type="ARBA" id="ARBA00011503"/>
    </source>
</evidence>
<evidence type="ECO:0000256" key="3">
    <source>
        <dbReference type="ARBA" id="ARBA00008342"/>
    </source>
</evidence>
<dbReference type="GO" id="GO:0009239">
    <property type="term" value="P:enterobactin biosynthetic process"/>
    <property type="evidence" value="ECO:0007669"/>
    <property type="project" value="UniProtKB-UniPathway"/>
</dbReference>
<comment type="function">
    <text evidence="1">Involved in the biosynthesis of the siderophore enterobactin (enterochelin), which is a macrocyclic trimeric lactone of N-(2,3-dihydroxybenzoyl)-serine. The serine trilactone serves as a scaffolding for the three catechol functionalities that provide hexadentate coordination for the tightly ligated iron(2+) atoms. Plays an essential role in the assembly of the enterobactin by catalyzing the transfer of the 4'-phosphopantetheine (Ppant) moiety from coenzyme A to the apo-domains of both EntB (ArCP domain) and EntF (PCP domain) to yield their holo-forms which make them competent for the activation of 2,3-dihydroxybenzoate (DHB) and L-serine, respectively.</text>
</comment>
<dbReference type="Pfam" id="PF17837">
    <property type="entry name" value="4PPT_N"/>
    <property type="match status" value="1"/>
</dbReference>
<comment type="cofactor">
    <cofactor evidence="13">
        <name>Mg(2+)</name>
        <dbReference type="ChEBI" id="CHEBI:18420"/>
    </cofactor>
</comment>
<feature type="binding site" evidence="12">
    <location>
        <position position="63"/>
    </location>
    <ligand>
        <name>CoA</name>
        <dbReference type="ChEBI" id="CHEBI:57287"/>
    </ligand>
</feature>
<comment type="caution">
    <text evidence="16">The sequence shown here is derived from an EMBL/GenBank/DDBJ whole genome shotgun (WGS) entry which is preliminary data.</text>
</comment>
<evidence type="ECO:0000256" key="9">
    <source>
        <dbReference type="ARBA" id="ARBA00031996"/>
    </source>
</evidence>
<evidence type="ECO:0000256" key="13">
    <source>
        <dbReference type="PIRSR" id="PIRSR603542-2"/>
    </source>
</evidence>
<evidence type="ECO:0000256" key="6">
    <source>
        <dbReference type="ARBA" id="ARBA00022679"/>
    </source>
</evidence>
<evidence type="ECO:0000259" key="15">
    <source>
        <dbReference type="Pfam" id="PF17837"/>
    </source>
</evidence>
<name>A0A4S4AXG2_9RHOO</name>
<evidence type="ECO:0000256" key="1">
    <source>
        <dbReference type="ARBA" id="ARBA00003937"/>
    </source>
</evidence>
<feature type="binding site" evidence="12">
    <location>
        <position position="178"/>
    </location>
    <ligand>
        <name>CoA</name>
        <dbReference type="ChEBI" id="CHEBI:57287"/>
    </ligand>
</feature>
<dbReference type="GO" id="GO:0009366">
    <property type="term" value="C:enterobactin synthetase complex"/>
    <property type="evidence" value="ECO:0007669"/>
    <property type="project" value="InterPro"/>
</dbReference>
<evidence type="ECO:0000259" key="14">
    <source>
        <dbReference type="Pfam" id="PF01648"/>
    </source>
</evidence>
<feature type="binding site" evidence="13">
    <location>
        <position position="131"/>
    </location>
    <ligand>
        <name>Mg(2+)</name>
        <dbReference type="ChEBI" id="CHEBI:18420"/>
    </ligand>
</feature>
<evidence type="ECO:0000256" key="10">
    <source>
        <dbReference type="ARBA" id="ARBA00049176"/>
    </source>
</evidence>
<dbReference type="InterPro" id="IPR037143">
    <property type="entry name" value="4-PPantetheinyl_Trfase_dom_sf"/>
</dbReference>
<keyword evidence="7" id="KW-0259">Enterobactin biosynthesis</keyword>
<keyword evidence="17" id="KW-1185">Reference proteome</keyword>
<comment type="pathway">
    <text evidence="2">Siderophore biosynthesis; enterobactin biosynthesis.</text>
</comment>
<sequence>MRWRTRACSFMEAWSPDISKMLGLPQDVTLSGISIPAVREAMEEPLPPGPALRFALEDMSAKRRTEFAAGRICAARSLRKLGVIAEFPLPVRDRLPVWPSGVLGSISHCATMAVAMTAMKSRYCALGVDVESLIDPGVALEIQPSVCRDGEWIGLENHVPCRARSVTLLFSAKEALYKALYPLTGRFEDFHAAEFCGCEAGALVLRLTHDWTSCWRAGTRIRVRYAWLDRMVVSAAFIPGKP</sequence>
<comment type="subunit">
    <text evidence="4">EntB, EntD, EntE, and EntF form a multienzyme complex called enterobactin synthase.</text>
</comment>
<feature type="binding site" evidence="12">
    <location>
        <position position="129"/>
    </location>
    <ligand>
        <name>CoA</name>
        <dbReference type="ChEBI" id="CHEBI:57287"/>
    </ligand>
</feature>
<evidence type="ECO:0000256" key="2">
    <source>
        <dbReference type="ARBA" id="ARBA00004993"/>
    </source>
</evidence>
<keyword evidence="6 16" id="KW-0808">Transferase</keyword>
<feature type="domain" description="4'-phosphopantetheinyl transferase N-terminal" evidence="15">
    <location>
        <begin position="57"/>
        <end position="118"/>
    </location>
</feature>
<feature type="binding site" evidence="12">
    <location>
        <begin position="107"/>
        <end position="108"/>
    </location>
    <ligand>
        <name>CoA</name>
        <dbReference type="ChEBI" id="CHEBI:57287"/>
    </ligand>
</feature>
<organism evidence="16 17">
    <name type="scientific">Pseudothauera nasutitermitis</name>
    <dbReference type="NCBI Taxonomy" id="2565930"/>
    <lineage>
        <taxon>Bacteria</taxon>
        <taxon>Pseudomonadati</taxon>
        <taxon>Pseudomonadota</taxon>
        <taxon>Betaproteobacteria</taxon>
        <taxon>Rhodocyclales</taxon>
        <taxon>Zoogloeaceae</taxon>
        <taxon>Pseudothauera</taxon>
    </lineage>
</organism>
<evidence type="ECO:0000256" key="5">
    <source>
        <dbReference type="ARBA" id="ARBA00019087"/>
    </source>
</evidence>
<feature type="binding site" evidence="13">
    <location>
        <position position="129"/>
    </location>
    <ligand>
        <name>Mg(2+)</name>
        <dbReference type="ChEBI" id="CHEBI:18420"/>
    </ligand>
</feature>
<reference evidence="16 17" key="1">
    <citation type="submission" date="2019-04" db="EMBL/GenBank/DDBJ databases">
        <title>Azoarcus nasutitermitis sp. nov. isolated from termite nest.</title>
        <authorList>
            <person name="Lin S.-Y."/>
            <person name="Hameed A."/>
            <person name="Hsu Y.-H."/>
            <person name="Young C.-C."/>
        </authorList>
    </citation>
    <scope>NUCLEOTIDE SEQUENCE [LARGE SCALE GENOMIC DNA]</scope>
    <source>
        <strain evidence="16 17">CC-YHH838</strain>
    </source>
</reference>
<protein>
    <recommendedName>
        <fullName evidence="5">Enterobactin synthase component D</fullName>
    </recommendedName>
    <alternativeName>
        <fullName evidence="8">4'-phosphopantetheinyl transferase EntD</fullName>
    </alternativeName>
    <alternativeName>
        <fullName evidence="9">Enterochelin synthase D</fullName>
    </alternativeName>
</protein>
<dbReference type="InterPro" id="IPR008278">
    <property type="entry name" value="4-PPantetheinyl_Trfase_dom"/>
</dbReference>
<comment type="catalytic activity">
    <reaction evidence="10">
        <text>apo-[aryl-carrier protein] + CoA = holo-[aryl-carrier protein] + adenosine 3',5'-bisphosphate + H(+)</text>
        <dbReference type="Rhea" id="RHEA:48404"/>
        <dbReference type="Rhea" id="RHEA-COMP:15903"/>
        <dbReference type="Rhea" id="RHEA-COMP:17557"/>
        <dbReference type="ChEBI" id="CHEBI:15378"/>
        <dbReference type="ChEBI" id="CHEBI:29999"/>
        <dbReference type="ChEBI" id="CHEBI:57287"/>
        <dbReference type="ChEBI" id="CHEBI:58343"/>
        <dbReference type="ChEBI" id="CHEBI:64479"/>
    </reaction>
</comment>
<dbReference type="OrthoDB" id="8210607at2"/>
<dbReference type="Proteomes" id="UP000308430">
    <property type="component" value="Unassembled WGS sequence"/>
</dbReference>
<dbReference type="InterPro" id="IPR041354">
    <property type="entry name" value="4PPT_N"/>
</dbReference>
<proteinExistence type="inferred from homology"/>
<gene>
    <name evidence="16" type="ORF">E6C76_12095</name>
</gene>
<evidence type="ECO:0000256" key="11">
    <source>
        <dbReference type="ARBA" id="ARBA00049191"/>
    </source>
</evidence>
<accession>A0A4S4AXG2</accession>
<dbReference type="PANTHER" id="PTHR38096">
    <property type="entry name" value="ENTEROBACTIN SYNTHASE COMPONENT D"/>
    <property type="match status" value="1"/>
</dbReference>
<dbReference type="SUPFAM" id="SSF56214">
    <property type="entry name" value="4'-phosphopantetheinyl transferase"/>
    <property type="match status" value="1"/>
</dbReference>
<dbReference type="GO" id="GO:0000287">
    <property type="term" value="F:magnesium ion binding"/>
    <property type="evidence" value="ECO:0007669"/>
    <property type="project" value="InterPro"/>
</dbReference>
<feature type="domain" description="4'-phosphopantetheinyl transferase" evidence="14">
    <location>
        <begin position="126"/>
        <end position="218"/>
    </location>
</feature>
<evidence type="ECO:0000256" key="8">
    <source>
        <dbReference type="ARBA" id="ARBA00029894"/>
    </source>
</evidence>
<dbReference type="AlphaFoldDB" id="A0A4S4AXG2"/>
<feature type="binding site" evidence="12">
    <location>
        <position position="174"/>
    </location>
    <ligand>
        <name>CoA</name>
        <dbReference type="ChEBI" id="CHEBI:57287"/>
    </ligand>
</feature>
<dbReference type="InterPro" id="IPR003542">
    <property type="entry name" value="Enbac_synth_compD-like"/>
</dbReference>
<evidence type="ECO:0000256" key="7">
    <source>
        <dbReference type="ARBA" id="ARBA00023191"/>
    </source>
</evidence>
<keyword evidence="13" id="KW-0460">Magnesium</keyword>
<comment type="similarity">
    <text evidence="3">Belongs to the P-Pant transferase superfamily. EntD family.</text>
</comment>
<comment type="catalytic activity">
    <reaction evidence="11">
        <text>apo-[peptidyl-carrier protein] + CoA = holo-[peptidyl-carrier protein] + adenosine 3',5'-bisphosphate + H(+)</text>
        <dbReference type="Rhea" id="RHEA:46228"/>
        <dbReference type="Rhea" id="RHEA-COMP:11479"/>
        <dbReference type="Rhea" id="RHEA-COMP:11480"/>
        <dbReference type="ChEBI" id="CHEBI:15378"/>
        <dbReference type="ChEBI" id="CHEBI:29999"/>
        <dbReference type="ChEBI" id="CHEBI:57287"/>
        <dbReference type="ChEBI" id="CHEBI:58343"/>
        <dbReference type="ChEBI" id="CHEBI:64479"/>
    </reaction>
</comment>
<feature type="binding site" evidence="12">
    <location>
        <position position="71"/>
    </location>
    <ligand>
        <name>CoA</name>
        <dbReference type="ChEBI" id="CHEBI:57287"/>
    </ligand>
</feature>
<evidence type="ECO:0000313" key="16">
    <source>
        <dbReference type="EMBL" id="THF64783.1"/>
    </source>
</evidence>
<dbReference type="PANTHER" id="PTHR38096:SF1">
    <property type="entry name" value="ENTEROBACTIN SYNTHASE COMPONENT D"/>
    <property type="match status" value="1"/>
</dbReference>
<dbReference type="UniPathway" id="UPA00017"/>